<name>A0A5C8F4S4_9SPIR</name>
<proteinExistence type="predicted"/>
<evidence type="ECO:0000259" key="1">
    <source>
        <dbReference type="SMART" id="SM01126"/>
    </source>
</evidence>
<evidence type="ECO:0000313" key="2">
    <source>
        <dbReference type="EMBL" id="TXJ45315.1"/>
    </source>
</evidence>
<dbReference type="InterPro" id="IPR024442">
    <property type="entry name" value="Transposase_Zn_ribbon"/>
</dbReference>
<dbReference type="NCBIfam" id="NF033547">
    <property type="entry name" value="transpos_IS1595"/>
    <property type="match status" value="1"/>
</dbReference>
<dbReference type="AlphaFoldDB" id="A0A5C8F4S4"/>
<dbReference type="Pfam" id="PF12762">
    <property type="entry name" value="DDE_Tnp_IS1595"/>
    <property type="match status" value="1"/>
</dbReference>
<evidence type="ECO:0000313" key="3">
    <source>
        <dbReference type="Proteomes" id="UP000324574"/>
    </source>
</evidence>
<feature type="domain" description="ISXO2-like transposase" evidence="1">
    <location>
        <begin position="126"/>
        <end position="269"/>
    </location>
</feature>
<dbReference type="InterPro" id="IPR053164">
    <property type="entry name" value="IS1016-like_transposase"/>
</dbReference>
<accession>A0A5C8F4S4</accession>
<reference evidence="2 3" key="1">
    <citation type="journal article" date="1992" name="Lakartidningen">
        <title>[Penicillin V and not amoxicillin is the first choice preparation in acute otitis].</title>
        <authorList>
            <person name="Kamme C."/>
            <person name="Lundgren K."/>
            <person name="Prellner K."/>
        </authorList>
    </citation>
    <scope>NUCLEOTIDE SEQUENCE [LARGE SCALE GENOMIC DNA]</scope>
    <source>
        <strain evidence="2 3">PC3714II</strain>
    </source>
</reference>
<dbReference type="SMART" id="SM01126">
    <property type="entry name" value="DDE_Tnp_IS1595"/>
    <property type="match status" value="1"/>
</dbReference>
<organism evidence="2 3">
    <name type="scientific">Brachyspira aalborgi</name>
    <dbReference type="NCBI Taxonomy" id="29522"/>
    <lineage>
        <taxon>Bacteria</taxon>
        <taxon>Pseudomonadati</taxon>
        <taxon>Spirochaetota</taxon>
        <taxon>Spirochaetia</taxon>
        <taxon>Brachyspirales</taxon>
        <taxon>Brachyspiraceae</taxon>
        <taxon>Brachyspira</taxon>
    </lineage>
</organism>
<dbReference type="Pfam" id="PF12760">
    <property type="entry name" value="Zn_ribbon_IS1595"/>
    <property type="match status" value="1"/>
</dbReference>
<dbReference type="PANTHER" id="PTHR47163:SF2">
    <property type="entry name" value="SI:DKEY-17M8.2"/>
    <property type="match status" value="1"/>
</dbReference>
<dbReference type="EMBL" id="SAYG01000006">
    <property type="protein sequence ID" value="TXJ45315.1"/>
    <property type="molecule type" value="Genomic_DNA"/>
</dbReference>
<dbReference type="InterPro" id="IPR024445">
    <property type="entry name" value="Tnp_ISXO2-like"/>
</dbReference>
<dbReference type="Proteomes" id="UP000324574">
    <property type="component" value="Unassembled WGS sequence"/>
</dbReference>
<sequence length="310" mass="36251">MKNINTLIEFMEFFKDEETCIEYVKSIKFKDGEYCPHCGCKKVYTYKDGKLYKCSKCRKQFTIKVGTIFGDSKIPLKKWLLAIFLLWTNHKGIYSVQLAEQVGITQKTAWFMAQRIREAYERGENIFGGIVEVDETYIGGKDKNKHSKKKSKTRGGFNKEAVLGIVERRGNLRLEHIGETNRYTVSKALSGKFNSDTVVITDETTVYDKIIKNRKTVNHSKNEYVNGEIYTNTIEGAFGIVKRTIFGIYHFVSRKHLQRYMNEIAFRYNIRELNNFDKVNLCLYNMNNRLRYGDLIGCREQNEKLQYSKI</sequence>
<comment type="caution">
    <text evidence="2">The sequence shown here is derived from an EMBL/GenBank/DDBJ whole genome shotgun (WGS) entry which is preliminary data.</text>
</comment>
<gene>
    <name evidence="2" type="ORF">EPJ70_02710</name>
</gene>
<dbReference type="PANTHER" id="PTHR47163">
    <property type="entry name" value="DDE_TNP_IS1595 DOMAIN-CONTAINING PROTEIN"/>
    <property type="match status" value="1"/>
</dbReference>
<dbReference type="RefSeq" id="WP_147525966.1">
    <property type="nucleotide sequence ID" value="NZ_SAYG01000006.1"/>
</dbReference>
<protein>
    <submittedName>
        <fullName evidence="2">IS1595 family transposase</fullName>
    </submittedName>
</protein>